<keyword evidence="3" id="KW-0574">Periplasm</keyword>
<comment type="subcellular location">
    <subcellularLocation>
        <location evidence="1">Periplasm</location>
    </subcellularLocation>
</comment>
<proteinExistence type="predicted"/>
<accession>A0A927C9U0</accession>
<dbReference type="Pfam" id="PF05426">
    <property type="entry name" value="Alginate_lyase"/>
    <property type="match status" value="1"/>
</dbReference>
<dbReference type="Gene3D" id="1.50.10.100">
    <property type="entry name" value="Chondroitin AC/alginate lyase"/>
    <property type="match status" value="1"/>
</dbReference>
<comment type="caution">
    <text evidence="7">The sequence shown here is derived from an EMBL/GenBank/DDBJ whole genome shotgun (WGS) entry which is preliminary data.</text>
</comment>
<evidence type="ECO:0000313" key="7">
    <source>
        <dbReference type="EMBL" id="MBD2862657.1"/>
    </source>
</evidence>
<feature type="domain" description="Alginate lyase" evidence="5">
    <location>
        <begin position="93"/>
        <end position="308"/>
    </location>
</feature>
<dbReference type="EMBL" id="JACXJA010000014">
    <property type="protein sequence ID" value="MBD2862657.1"/>
    <property type="molecule type" value="Genomic_DNA"/>
</dbReference>
<protein>
    <submittedName>
        <fullName evidence="7">Heparinase II/III family protein</fullName>
    </submittedName>
</protein>
<dbReference type="GO" id="GO:0042597">
    <property type="term" value="C:periplasmic space"/>
    <property type="evidence" value="ECO:0007669"/>
    <property type="project" value="UniProtKB-SubCell"/>
</dbReference>
<evidence type="ECO:0000259" key="5">
    <source>
        <dbReference type="Pfam" id="PF05426"/>
    </source>
</evidence>
<dbReference type="Proteomes" id="UP000639396">
    <property type="component" value="Unassembled WGS sequence"/>
</dbReference>
<evidence type="ECO:0000313" key="8">
    <source>
        <dbReference type="Proteomes" id="UP000639396"/>
    </source>
</evidence>
<keyword evidence="8" id="KW-1185">Reference proteome</keyword>
<name>A0A927C9U0_9BACL</name>
<evidence type="ECO:0000256" key="1">
    <source>
        <dbReference type="ARBA" id="ARBA00004418"/>
    </source>
</evidence>
<evidence type="ECO:0000256" key="3">
    <source>
        <dbReference type="ARBA" id="ARBA00022764"/>
    </source>
</evidence>
<keyword evidence="4" id="KW-0456">Lyase</keyword>
<feature type="domain" description="Heparinase II/III-like C-terminal" evidence="6">
    <location>
        <begin position="412"/>
        <end position="623"/>
    </location>
</feature>
<dbReference type="PANTHER" id="PTHR39210:SF1">
    <property type="entry name" value="HEPARIN-SULFATE LYASE"/>
    <property type="match status" value="1"/>
</dbReference>
<dbReference type="SUPFAM" id="SSF48230">
    <property type="entry name" value="Chondroitin AC/alginate lyase"/>
    <property type="match status" value="1"/>
</dbReference>
<dbReference type="InterPro" id="IPR008929">
    <property type="entry name" value="Chondroitin_lyas"/>
</dbReference>
<organism evidence="7 8">
    <name type="scientific">Paenibacillus oceani</name>
    <dbReference type="NCBI Taxonomy" id="2772510"/>
    <lineage>
        <taxon>Bacteria</taxon>
        <taxon>Bacillati</taxon>
        <taxon>Bacillota</taxon>
        <taxon>Bacilli</taxon>
        <taxon>Bacillales</taxon>
        <taxon>Paenibacillaceae</taxon>
        <taxon>Paenibacillus</taxon>
    </lineage>
</organism>
<reference evidence="7" key="1">
    <citation type="submission" date="2020-09" db="EMBL/GenBank/DDBJ databases">
        <title>A novel bacterium of genus Paenibacillus, isolated from South China Sea.</title>
        <authorList>
            <person name="Huang H."/>
            <person name="Mo K."/>
            <person name="Hu Y."/>
        </authorList>
    </citation>
    <scope>NUCLEOTIDE SEQUENCE</scope>
    <source>
        <strain evidence="7">IB182363</strain>
    </source>
</reference>
<sequence>MKTTRIREKVRENIWGQPACELLRRELDSLPEQALAIPHEPGGWWHQYVCPEHHTELLFDPAEADALSYVCPHGCRLSGEPYRGAWLVFKHQALARYALQAAAVYAGIGDEEYAALGRKLIAGYAAQFPHYPVHPDAQPWMLKGRAFHQALTEAIWATTLIRGYLLLRDEGAAVWDEADAAAMETFLGLLESSMEQYRHVLIHEKRNPENNYTAWLNAALACVYAARGEKEKLLALVDGEGGLLHHLTIGVKPDQFEFEGSTYYHIFVLRAYFITAEMAERLGVDLYAVRGADGQCFEGMLDVLARLANDLGKLPALHDGPYARVPYAREIAEVFETGLTRYGHARYAPILAEAYRQLYGGPVRTGLEAVVYGTGDWTPTAYRMDQGALDGLEGGARAPSGIPPTDDYSQRRSLLLADSGFVVLRRPGSKLSLLADFGPHGGSHGHYDKLHVSLMHKSGAVAPDRGVVPYGSPLRKGWYAETASHNTVSIGGQSQAPHEGECMRFEEGEEGTHVWLRSDQAYAGTVFDRHLLLTGEWLLDWFEVQTGEAAEIDWWMHGIGEMAPAGSPEAWEAAGRDAGAEGVVLGARGGYSHIRAVNSRKPILTDQDTCLWRMTVDGTEEQVTAAMVLFPGSEAKLVRTPGVSVDPSKPGAGLLHRQRGRSARFIAMYRDGAEPLSLHFREGTAGGAALDIADGNGVRRTVHFTKQAGLRLAEPTRGA</sequence>
<evidence type="ECO:0000259" key="6">
    <source>
        <dbReference type="Pfam" id="PF07940"/>
    </source>
</evidence>
<dbReference type="Pfam" id="PF07940">
    <property type="entry name" value="Hepar_II_III_C"/>
    <property type="match status" value="1"/>
</dbReference>
<dbReference type="InterPro" id="IPR012480">
    <property type="entry name" value="Hepar_II_III_C"/>
</dbReference>
<evidence type="ECO:0000256" key="2">
    <source>
        <dbReference type="ARBA" id="ARBA00022729"/>
    </source>
</evidence>
<evidence type="ECO:0000256" key="4">
    <source>
        <dbReference type="ARBA" id="ARBA00023239"/>
    </source>
</evidence>
<dbReference type="GO" id="GO:0016829">
    <property type="term" value="F:lyase activity"/>
    <property type="evidence" value="ECO:0007669"/>
    <property type="project" value="UniProtKB-KW"/>
</dbReference>
<dbReference type="PANTHER" id="PTHR39210">
    <property type="entry name" value="HEPARIN-SULFATE LYASE"/>
    <property type="match status" value="1"/>
</dbReference>
<dbReference type="RefSeq" id="WP_190927744.1">
    <property type="nucleotide sequence ID" value="NZ_JACXJA010000014.1"/>
</dbReference>
<dbReference type="Gene3D" id="2.70.98.70">
    <property type="match status" value="1"/>
</dbReference>
<keyword evidence="2" id="KW-0732">Signal</keyword>
<dbReference type="InterPro" id="IPR008397">
    <property type="entry name" value="Alginate_lyase_dom"/>
</dbReference>
<gene>
    <name evidence="7" type="ORF">IDH45_11740</name>
</gene>
<dbReference type="AlphaFoldDB" id="A0A927C9U0"/>